<evidence type="ECO:0000313" key="2">
    <source>
        <dbReference type="Proteomes" id="UP000008909"/>
    </source>
</evidence>
<dbReference type="Proteomes" id="UP000008909">
    <property type="component" value="Unassembled WGS sequence"/>
</dbReference>
<dbReference type="SUPFAM" id="SSF49764">
    <property type="entry name" value="HSP20-like chaperones"/>
    <property type="match status" value="1"/>
</dbReference>
<accession>G7YXC5</accession>
<protein>
    <submittedName>
        <fullName evidence="1">Suppressor of G2 allele of SKP1</fullName>
    </submittedName>
</protein>
<proteinExistence type="predicted"/>
<dbReference type="InterPro" id="IPR008978">
    <property type="entry name" value="HSP20-like_chaperone"/>
</dbReference>
<organism evidence="1 2">
    <name type="scientific">Clonorchis sinensis</name>
    <name type="common">Chinese liver fluke</name>
    <dbReference type="NCBI Taxonomy" id="79923"/>
    <lineage>
        <taxon>Eukaryota</taxon>
        <taxon>Metazoa</taxon>
        <taxon>Spiralia</taxon>
        <taxon>Lophotrochozoa</taxon>
        <taxon>Platyhelminthes</taxon>
        <taxon>Trematoda</taxon>
        <taxon>Digenea</taxon>
        <taxon>Opisthorchiida</taxon>
        <taxon>Opisthorchiata</taxon>
        <taxon>Opisthorchiidae</taxon>
        <taxon>Clonorchis</taxon>
    </lineage>
</organism>
<dbReference type="Gene3D" id="2.60.40.790">
    <property type="match status" value="1"/>
</dbReference>
<sequence>MLEWISATNRYDRFPRLSHLPQAALFLVTPAGDELLKRFHLSHPIIPEKSSFRVSSMKIEVCVRKQTEIRWTQLEDVSTTDSG</sequence>
<evidence type="ECO:0000313" key="1">
    <source>
        <dbReference type="EMBL" id="GAA57605.1"/>
    </source>
</evidence>
<keyword evidence="2" id="KW-1185">Reference proteome</keyword>
<name>G7YXC5_CLOSI</name>
<reference key="2">
    <citation type="submission" date="2011-10" db="EMBL/GenBank/DDBJ databases">
        <title>The genome and transcriptome sequence of Clonorchis sinensis provide insights into the carcinogenic liver fluke.</title>
        <authorList>
            <person name="Wang X."/>
            <person name="Huang Y."/>
            <person name="Chen W."/>
            <person name="Liu H."/>
            <person name="Guo L."/>
            <person name="Chen Y."/>
            <person name="Luo F."/>
            <person name="Zhou W."/>
            <person name="Sun J."/>
            <person name="Mao Q."/>
            <person name="Liang P."/>
            <person name="Zhou C."/>
            <person name="Tian Y."/>
            <person name="Men J."/>
            <person name="Lv X."/>
            <person name="Huang L."/>
            <person name="Zhou J."/>
            <person name="Hu Y."/>
            <person name="Li R."/>
            <person name="Zhang F."/>
            <person name="Lei H."/>
            <person name="Li X."/>
            <person name="Hu X."/>
            <person name="Liang C."/>
            <person name="Xu J."/>
            <person name="Wu Z."/>
            <person name="Yu X."/>
        </authorList>
    </citation>
    <scope>NUCLEOTIDE SEQUENCE</scope>
    <source>
        <strain>Henan</strain>
    </source>
</reference>
<dbReference type="AlphaFoldDB" id="G7YXC5"/>
<gene>
    <name evidence="1" type="ORF">CLF_112961</name>
</gene>
<reference evidence="1" key="1">
    <citation type="journal article" date="2011" name="Genome Biol.">
        <title>The draft genome of the carcinogenic human liver fluke Clonorchis sinensis.</title>
        <authorList>
            <person name="Wang X."/>
            <person name="Chen W."/>
            <person name="Huang Y."/>
            <person name="Sun J."/>
            <person name="Men J."/>
            <person name="Liu H."/>
            <person name="Luo F."/>
            <person name="Guo L."/>
            <person name="Lv X."/>
            <person name="Deng C."/>
            <person name="Zhou C."/>
            <person name="Fan Y."/>
            <person name="Li X."/>
            <person name="Huang L."/>
            <person name="Hu Y."/>
            <person name="Liang C."/>
            <person name="Hu X."/>
            <person name="Xu J."/>
            <person name="Yu X."/>
        </authorList>
    </citation>
    <scope>NUCLEOTIDE SEQUENCE [LARGE SCALE GENOMIC DNA]</scope>
    <source>
        <strain evidence="1">Henan</strain>
    </source>
</reference>
<dbReference type="EMBL" id="DF144888">
    <property type="protein sequence ID" value="GAA57605.1"/>
    <property type="molecule type" value="Genomic_DNA"/>
</dbReference>